<comment type="similarity">
    <text evidence="1">Belongs to the DNA repair enzymes AP/ExoA family.</text>
</comment>
<feature type="site" description="Important for catalytic activity" evidence="7">
    <location>
        <position position="240"/>
    </location>
</feature>
<evidence type="ECO:0000256" key="2">
    <source>
        <dbReference type="ARBA" id="ARBA00022723"/>
    </source>
</evidence>
<feature type="site" description="Transition state stabilizer" evidence="7">
    <location>
        <position position="162"/>
    </location>
</feature>
<dbReference type="CDD" id="cd09086">
    <property type="entry name" value="ExoIII-like_AP-endo"/>
    <property type="match status" value="1"/>
</dbReference>
<dbReference type="GO" id="GO:0046872">
    <property type="term" value="F:metal ion binding"/>
    <property type="evidence" value="ECO:0007669"/>
    <property type="project" value="UniProtKB-KW"/>
</dbReference>
<protein>
    <submittedName>
        <fullName evidence="9">Exodeoxyribonuclease III</fullName>
        <ecNumber evidence="9">3.1.11.2</ecNumber>
    </submittedName>
</protein>
<evidence type="ECO:0000259" key="8">
    <source>
        <dbReference type="Pfam" id="PF03372"/>
    </source>
</evidence>
<evidence type="ECO:0000256" key="3">
    <source>
        <dbReference type="ARBA" id="ARBA00022801"/>
    </source>
</evidence>
<feature type="active site" description="Proton acceptor" evidence="5">
    <location>
        <position position="270"/>
    </location>
</feature>
<dbReference type="PROSITE" id="PS51435">
    <property type="entry name" value="AP_NUCLEASE_F1_4"/>
    <property type="match status" value="1"/>
</dbReference>
<dbReference type="PROSITE" id="PS00726">
    <property type="entry name" value="AP_NUCLEASE_F1_1"/>
    <property type="match status" value="1"/>
</dbReference>
<dbReference type="GO" id="GO:0006281">
    <property type="term" value="P:DNA repair"/>
    <property type="evidence" value="ECO:0007669"/>
    <property type="project" value="InterPro"/>
</dbReference>
<dbReference type="InterPro" id="IPR036691">
    <property type="entry name" value="Endo/exonu/phosph_ase_sf"/>
</dbReference>
<feature type="site" description="Interaction with DNA substrate" evidence="7">
    <location>
        <position position="270"/>
    </location>
</feature>
<dbReference type="Proteomes" id="UP000257039">
    <property type="component" value="Unassembled WGS sequence"/>
</dbReference>
<dbReference type="InterPro" id="IPR020847">
    <property type="entry name" value="AP_endonuclease_F1_BS"/>
</dbReference>
<keyword evidence="3 9" id="KW-0378">Hydrolase</keyword>
<feature type="binding site" evidence="6">
    <location>
        <position position="162"/>
    </location>
    <ligand>
        <name>Mg(2+)</name>
        <dbReference type="ChEBI" id="CHEBI:18420"/>
        <label>1</label>
    </ligand>
</feature>
<dbReference type="PANTHER" id="PTHR43250">
    <property type="entry name" value="EXODEOXYRIBONUCLEASE III"/>
    <property type="match status" value="1"/>
</dbReference>
<evidence type="ECO:0000256" key="5">
    <source>
        <dbReference type="PIRSR" id="PIRSR604808-1"/>
    </source>
</evidence>
<sequence>MRIISFNCNGIRARLHQISSLLSTYQPDVLALQEIKVADELFPTAEIENQGYQVAFYGQKGHYGVALISKAPAHQIQCGFTDSLLARLPGEAPNDERRLISASFNTPSGLSLRVINGYFPQGESRDHPSKFPNKRAFYQALQQTLQQQHQPQELLVVVGDMNVAPLDLDIGIGPDNAKRWLRTGKCCFLPEEREWLQHLMGWGLADCYRQLHPQTDNRFSWFDYRSKGFEREPKRGLRIDLILATTPLLAKLTHCHIDYDTRAMAKPSDHCPVIADFDI</sequence>
<feature type="active site" evidence="5">
    <location>
        <position position="118"/>
    </location>
</feature>
<keyword evidence="6" id="KW-0464">Manganese</keyword>
<keyword evidence="4 6" id="KW-0460">Magnesium</keyword>
<dbReference type="GO" id="GO:0004519">
    <property type="term" value="F:endonuclease activity"/>
    <property type="evidence" value="ECO:0007669"/>
    <property type="project" value="InterPro"/>
</dbReference>
<dbReference type="InterPro" id="IPR037493">
    <property type="entry name" value="ExoIII-like"/>
</dbReference>
<dbReference type="GO" id="GO:0008311">
    <property type="term" value="F:double-stranded DNA 3'-5' DNA exonuclease activity"/>
    <property type="evidence" value="ECO:0007669"/>
    <property type="project" value="UniProtKB-EC"/>
</dbReference>
<feature type="binding site" evidence="6">
    <location>
        <position position="270"/>
    </location>
    <ligand>
        <name>Mg(2+)</name>
        <dbReference type="ChEBI" id="CHEBI:18420"/>
        <label>1</label>
    </ligand>
</feature>
<dbReference type="InterPro" id="IPR004808">
    <property type="entry name" value="AP_endonuc_1"/>
</dbReference>
<dbReference type="RefSeq" id="WP_094787495.1">
    <property type="nucleotide sequence ID" value="NZ_NDXW01000001.1"/>
</dbReference>
<feature type="binding site" evidence="6">
    <location>
        <position position="160"/>
    </location>
    <ligand>
        <name>Mg(2+)</name>
        <dbReference type="ChEBI" id="CHEBI:18420"/>
        <label>1</label>
    </ligand>
</feature>
<proteinExistence type="inferred from homology"/>
<feature type="active site" description="Proton donor/acceptor" evidence="5">
    <location>
        <position position="160"/>
    </location>
</feature>
<dbReference type="Gene3D" id="3.60.10.10">
    <property type="entry name" value="Endonuclease/exonuclease/phosphatase"/>
    <property type="match status" value="1"/>
</dbReference>
<dbReference type="NCBIfam" id="TIGR00195">
    <property type="entry name" value="exoDNase_III"/>
    <property type="match status" value="1"/>
</dbReference>
<feature type="domain" description="Endonuclease/exonuclease/phosphatase" evidence="8">
    <location>
        <begin position="4"/>
        <end position="270"/>
    </location>
</feature>
<accession>A0A4P9VP90</accession>
<dbReference type="GO" id="GO:0003677">
    <property type="term" value="F:DNA binding"/>
    <property type="evidence" value="ECO:0007669"/>
    <property type="project" value="InterPro"/>
</dbReference>
<dbReference type="EMBL" id="NDXW01000001">
    <property type="protein sequence ID" value="RDH44317.1"/>
    <property type="molecule type" value="Genomic_DNA"/>
</dbReference>
<comment type="cofactor">
    <cofactor evidence="6">
        <name>Mg(2+)</name>
        <dbReference type="ChEBI" id="CHEBI:18420"/>
    </cofactor>
    <cofactor evidence="6">
        <name>Mn(2+)</name>
        <dbReference type="ChEBI" id="CHEBI:29035"/>
    </cofactor>
    <text evidence="6">Probably binds two magnesium or manganese ions per subunit.</text>
</comment>
<dbReference type="SUPFAM" id="SSF56219">
    <property type="entry name" value="DNase I-like"/>
    <property type="match status" value="1"/>
</dbReference>
<evidence type="ECO:0000256" key="1">
    <source>
        <dbReference type="ARBA" id="ARBA00007092"/>
    </source>
</evidence>
<dbReference type="Pfam" id="PF03372">
    <property type="entry name" value="Exo_endo_phos"/>
    <property type="match status" value="1"/>
</dbReference>
<evidence type="ECO:0000313" key="9">
    <source>
        <dbReference type="EMBL" id="RDH44317.1"/>
    </source>
</evidence>
<dbReference type="AlphaFoldDB" id="A0A4P9VP90"/>
<evidence type="ECO:0000313" key="10">
    <source>
        <dbReference type="Proteomes" id="UP000257039"/>
    </source>
</evidence>
<comment type="caution">
    <text evidence="9">The sequence shown here is derived from an EMBL/GenBank/DDBJ whole genome shotgun (WGS) entry which is preliminary data.</text>
</comment>
<feature type="binding site" evidence="6">
    <location>
        <position position="34"/>
    </location>
    <ligand>
        <name>Mg(2+)</name>
        <dbReference type="ChEBI" id="CHEBI:18420"/>
        <label>1</label>
    </ligand>
</feature>
<keyword evidence="2 6" id="KW-0479">Metal-binding</keyword>
<feature type="binding site" evidence="6">
    <location>
        <position position="7"/>
    </location>
    <ligand>
        <name>Mg(2+)</name>
        <dbReference type="ChEBI" id="CHEBI:18420"/>
        <label>1</label>
    </ligand>
</feature>
<dbReference type="EC" id="3.1.11.2" evidence="9"/>
<organism evidence="9 10">
    <name type="scientific">Zooshikella ganghwensis</name>
    <dbReference type="NCBI Taxonomy" id="202772"/>
    <lineage>
        <taxon>Bacteria</taxon>
        <taxon>Pseudomonadati</taxon>
        <taxon>Pseudomonadota</taxon>
        <taxon>Gammaproteobacteria</taxon>
        <taxon>Oceanospirillales</taxon>
        <taxon>Zooshikellaceae</taxon>
        <taxon>Zooshikella</taxon>
    </lineage>
</organism>
<gene>
    <name evidence="9" type="ORF">B9G39_13160</name>
</gene>
<evidence type="ECO:0000256" key="6">
    <source>
        <dbReference type="PIRSR" id="PIRSR604808-2"/>
    </source>
</evidence>
<reference evidence="9 10" key="1">
    <citation type="submission" date="2017-04" db="EMBL/GenBank/DDBJ databases">
        <title>Draft genome sequence of Zooshikella ganghwensis VG4 isolated from Red Sea sediments.</title>
        <authorList>
            <person name="Rehman Z."/>
            <person name="Alam I."/>
            <person name="Kamau A."/>
            <person name="Bajic V."/>
            <person name="Leiknes T."/>
        </authorList>
    </citation>
    <scope>NUCLEOTIDE SEQUENCE [LARGE SCALE GENOMIC DNA]</scope>
    <source>
        <strain evidence="9 10">VG4</strain>
    </source>
</reference>
<keyword evidence="10" id="KW-1185">Reference proteome</keyword>
<evidence type="ECO:0000256" key="7">
    <source>
        <dbReference type="PIRSR" id="PIRSR604808-3"/>
    </source>
</evidence>
<dbReference type="InterPro" id="IPR005135">
    <property type="entry name" value="Endo/exonuclease/phosphatase"/>
</dbReference>
<evidence type="ECO:0000256" key="4">
    <source>
        <dbReference type="ARBA" id="ARBA00022842"/>
    </source>
</evidence>
<feature type="binding site" evidence="6">
    <location>
        <position position="269"/>
    </location>
    <ligand>
        <name>Mg(2+)</name>
        <dbReference type="ChEBI" id="CHEBI:18420"/>
        <label>1</label>
    </ligand>
</feature>
<name>A0A4P9VP90_9GAMM</name>
<dbReference type="NCBIfam" id="NF008733">
    <property type="entry name" value="PRK11756.1"/>
    <property type="match status" value="1"/>
</dbReference>
<dbReference type="NCBIfam" id="TIGR00633">
    <property type="entry name" value="xth"/>
    <property type="match status" value="1"/>
</dbReference>
<dbReference type="PANTHER" id="PTHR43250:SF2">
    <property type="entry name" value="EXODEOXYRIBONUCLEASE III"/>
    <property type="match status" value="1"/>
</dbReference>